<dbReference type="Proteomes" id="UP000077262">
    <property type="component" value="Unassembled WGS sequence"/>
</dbReference>
<dbReference type="AlphaFoldDB" id="A0A177JVZ5"/>
<feature type="transmembrane region" description="Helical" evidence="7">
    <location>
        <begin position="163"/>
        <end position="186"/>
    </location>
</feature>
<evidence type="ECO:0008006" key="10">
    <source>
        <dbReference type="Google" id="ProtNLM"/>
    </source>
</evidence>
<dbReference type="InterPro" id="IPR050171">
    <property type="entry name" value="MFS_Transporters"/>
</dbReference>
<feature type="transmembrane region" description="Helical" evidence="7">
    <location>
        <begin position="97"/>
        <end position="115"/>
    </location>
</feature>
<protein>
    <recommendedName>
        <fullName evidence="10">MFS transporter</fullName>
    </recommendedName>
</protein>
<dbReference type="PANTHER" id="PTHR23517">
    <property type="entry name" value="RESISTANCE PROTEIN MDTM, PUTATIVE-RELATED-RELATED"/>
    <property type="match status" value="1"/>
</dbReference>
<feature type="transmembrane region" description="Helical" evidence="7">
    <location>
        <begin position="387"/>
        <end position="408"/>
    </location>
</feature>
<dbReference type="GO" id="GO:0006857">
    <property type="term" value="P:oligopeptide transport"/>
    <property type="evidence" value="ECO:0007669"/>
    <property type="project" value="InterPro"/>
</dbReference>
<keyword evidence="3" id="KW-1003">Cell membrane</keyword>
<organism evidence="8 9">
    <name type="scientific">Sphingobium yanoikuyae</name>
    <name type="common">Sphingomonas yanoikuyae</name>
    <dbReference type="NCBI Taxonomy" id="13690"/>
    <lineage>
        <taxon>Bacteria</taxon>
        <taxon>Pseudomonadati</taxon>
        <taxon>Pseudomonadota</taxon>
        <taxon>Alphaproteobacteria</taxon>
        <taxon>Sphingomonadales</taxon>
        <taxon>Sphingomonadaceae</taxon>
        <taxon>Sphingobium</taxon>
    </lineage>
</organism>
<dbReference type="GO" id="GO:0005886">
    <property type="term" value="C:plasma membrane"/>
    <property type="evidence" value="ECO:0007669"/>
    <property type="project" value="UniProtKB-SubCell"/>
</dbReference>
<feature type="transmembrane region" description="Helical" evidence="7">
    <location>
        <begin position="356"/>
        <end position="375"/>
    </location>
</feature>
<evidence type="ECO:0000256" key="6">
    <source>
        <dbReference type="ARBA" id="ARBA00023136"/>
    </source>
</evidence>
<sequence length="435" mass="46835">MQSLLVLYMTHWLLQPEHIGQVWGLRALERALGNGDMHQSPQKLASYIFGLYAGLAYLTPIIGGAIADRWVGKTRAVIAGAVMMTMGHIFMAFDQTFLIALLFLLLGLGAFRSNHAGQIGALYPAGDERRADGFQLYMFGVQIAGILAPLVCGSLGQNVAWRWGFTAAGVGMTIGLIVYVAGLGTIPVNSAARAGNQPIQLTRHDVRNIVILILLLPVLTLTQLGNQQTFNAYLIWGEANYDLMLFGHALPITWLLSFGAVVSTVVMGLSVAFWRAWARKRPEPSELAKLTIGATFSALAPLALAIATRNAGGPHHVGLGWALAFHVLNNIGFAHSLPVALALYSRMAPRGTCGTMIALCYLHLFAANLLVGWLGGMYEPASAVSFWLWHAGLIAAAAIVLFFVWLVLGGEFASTPQKLTERATAIRSSFEAIAE</sequence>
<feature type="transmembrane region" description="Helical" evidence="7">
    <location>
        <begin position="319"/>
        <end position="344"/>
    </location>
</feature>
<evidence type="ECO:0000313" key="9">
    <source>
        <dbReference type="Proteomes" id="UP000077262"/>
    </source>
</evidence>
<evidence type="ECO:0000256" key="3">
    <source>
        <dbReference type="ARBA" id="ARBA00022475"/>
    </source>
</evidence>
<dbReference type="EMBL" id="LSTR01000025">
    <property type="protein sequence ID" value="OAH45419.1"/>
    <property type="molecule type" value="Genomic_DNA"/>
</dbReference>
<feature type="transmembrane region" description="Helical" evidence="7">
    <location>
        <begin position="206"/>
        <end position="225"/>
    </location>
</feature>
<evidence type="ECO:0000256" key="5">
    <source>
        <dbReference type="ARBA" id="ARBA00022989"/>
    </source>
</evidence>
<evidence type="ECO:0000256" key="1">
    <source>
        <dbReference type="ARBA" id="ARBA00004651"/>
    </source>
</evidence>
<dbReference type="Pfam" id="PF00854">
    <property type="entry name" value="PTR2"/>
    <property type="match status" value="1"/>
</dbReference>
<keyword evidence="4 7" id="KW-0812">Transmembrane</keyword>
<dbReference type="Gene3D" id="1.20.1250.20">
    <property type="entry name" value="MFS general substrate transporter like domains"/>
    <property type="match status" value="2"/>
</dbReference>
<name>A0A177JVZ5_SPHYA</name>
<keyword evidence="5 7" id="KW-1133">Transmembrane helix</keyword>
<evidence type="ECO:0000256" key="7">
    <source>
        <dbReference type="SAM" id="Phobius"/>
    </source>
</evidence>
<evidence type="ECO:0000256" key="2">
    <source>
        <dbReference type="ARBA" id="ARBA00022448"/>
    </source>
</evidence>
<evidence type="ECO:0000256" key="4">
    <source>
        <dbReference type="ARBA" id="ARBA00022692"/>
    </source>
</evidence>
<comment type="caution">
    <text evidence="8">The sequence shown here is derived from an EMBL/GenBank/DDBJ whole genome shotgun (WGS) entry which is preliminary data.</text>
</comment>
<reference evidence="8 9" key="1">
    <citation type="submission" date="2016-02" db="EMBL/GenBank/DDBJ databases">
        <authorList>
            <person name="Wen L."/>
            <person name="He K."/>
            <person name="Yang H."/>
        </authorList>
    </citation>
    <scope>NUCLEOTIDE SEQUENCE [LARGE SCALE GENOMIC DNA]</scope>
    <source>
        <strain evidence="8 9">CD09_2</strain>
    </source>
</reference>
<feature type="transmembrane region" description="Helical" evidence="7">
    <location>
        <begin position="245"/>
        <end position="275"/>
    </location>
</feature>
<feature type="transmembrane region" description="Helical" evidence="7">
    <location>
        <begin position="136"/>
        <end position="157"/>
    </location>
</feature>
<feature type="transmembrane region" description="Helical" evidence="7">
    <location>
        <begin position="287"/>
        <end position="307"/>
    </location>
</feature>
<feature type="transmembrane region" description="Helical" evidence="7">
    <location>
        <begin position="44"/>
        <end position="67"/>
    </location>
</feature>
<evidence type="ECO:0000313" key="8">
    <source>
        <dbReference type="EMBL" id="OAH45419.1"/>
    </source>
</evidence>
<dbReference type="SUPFAM" id="SSF103473">
    <property type="entry name" value="MFS general substrate transporter"/>
    <property type="match status" value="1"/>
</dbReference>
<comment type="subcellular location">
    <subcellularLocation>
        <location evidence="1">Cell membrane</location>
        <topology evidence="1">Multi-pass membrane protein</topology>
    </subcellularLocation>
</comment>
<dbReference type="PROSITE" id="PS01022">
    <property type="entry name" value="PTR2_1"/>
    <property type="match status" value="1"/>
</dbReference>
<dbReference type="GO" id="GO:0022857">
    <property type="term" value="F:transmembrane transporter activity"/>
    <property type="evidence" value="ECO:0007669"/>
    <property type="project" value="InterPro"/>
</dbReference>
<keyword evidence="2" id="KW-0813">Transport</keyword>
<keyword evidence="6 7" id="KW-0472">Membrane</keyword>
<gene>
    <name evidence="8" type="ORF">AX777_17580</name>
</gene>
<proteinExistence type="predicted"/>
<dbReference type="InterPro" id="IPR036259">
    <property type="entry name" value="MFS_trans_sf"/>
</dbReference>
<dbReference type="InterPro" id="IPR018456">
    <property type="entry name" value="PTR2_symporter_CS"/>
</dbReference>
<accession>A0A177JVZ5</accession>
<dbReference type="InterPro" id="IPR000109">
    <property type="entry name" value="POT_fam"/>
</dbReference>
<dbReference type="PANTHER" id="PTHR23517:SF15">
    <property type="entry name" value="PROTON-DEPENDENT OLIGOPEPTIDE FAMILY TRANSPORT PROTEIN"/>
    <property type="match status" value="1"/>
</dbReference>